<dbReference type="AlphaFoldDB" id="A0A1N7RXJ0"/>
<evidence type="ECO:0000313" key="3">
    <source>
        <dbReference type="Proteomes" id="UP000187012"/>
    </source>
</evidence>
<reference evidence="2 3" key="1">
    <citation type="submission" date="2016-12" db="EMBL/GenBank/DDBJ databases">
        <authorList>
            <person name="Song W.-J."/>
            <person name="Kurnit D.M."/>
        </authorList>
    </citation>
    <scope>NUCLEOTIDE SEQUENCE [LARGE SCALE GENOMIC DNA]</scope>
    <source>
        <strain evidence="2 3">STM7296</strain>
    </source>
</reference>
<name>A0A1N7RXJ0_9BURK</name>
<evidence type="ECO:0000313" key="2">
    <source>
        <dbReference type="EMBL" id="SIT39754.1"/>
    </source>
</evidence>
<dbReference type="EMBL" id="CYGX02000022">
    <property type="protein sequence ID" value="SIT39754.1"/>
    <property type="molecule type" value="Genomic_DNA"/>
</dbReference>
<evidence type="ECO:0000256" key="1">
    <source>
        <dbReference type="SAM" id="MobiDB-lite"/>
    </source>
</evidence>
<keyword evidence="3" id="KW-1185">Reference proteome</keyword>
<protein>
    <submittedName>
        <fullName evidence="2">Uncharacterized protein</fullName>
    </submittedName>
</protein>
<dbReference type="STRING" id="1247936.BN2475_220065"/>
<feature type="region of interest" description="Disordered" evidence="1">
    <location>
        <begin position="37"/>
        <end position="56"/>
    </location>
</feature>
<dbReference type="Proteomes" id="UP000187012">
    <property type="component" value="Unassembled WGS sequence"/>
</dbReference>
<accession>A0A1N7RXJ0</accession>
<organism evidence="2 3">
    <name type="scientific">Paraburkholderia ribeironis</name>
    <dbReference type="NCBI Taxonomy" id="1247936"/>
    <lineage>
        <taxon>Bacteria</taxon>
        <taxon>Pseudomonadati</taxon>
        <taxon>Pseudomonadota</taxon>
        <taxon>Betaproteobacteria</taxon>
        <taxon>Burkholderiales</taxon>
        <taxon>Burkholderiaceae</taxon>
        <taxon>Paraburkholderia</taxon>
    </lineage>
</organism>
<gene>
    <name evidence="2" type="ORF">BN2475_220065</name>
</gene>
<proteinExistence type="predicted"/>
<sequence length="56" mass="6059">MNARPPPRLAGIRAGGLTRFAFPSGSIGQWHRKRMRGATERSLASQVAYRCGDSTG</sequence>